<gene>
    <name evidence="2" type="ORF">Ga0074812_109169</name>
</gene>
<dbReference type="Proteomes" id="UP000198802">
    <property type="component" value="Unassembled WGS sequence"/>
</dbReference>
<sequence>MDDIEQIRQLKARYCRLLDTKSWDEFRALFTDDAVLDSTDSGGDVITGADAFLEFLRPALSESVTVHHCHTPEIAVTAPSTATGIWAMEDRIRFPDGSELIGFGHYHETYEKADGAWRIRSQKLTRLRMDFTKP</sequence>
<name>A0A0S4QMS2_9ACTN</name>
<dbReference type="CDD" id="cd00531">
    <property type="entry name" value="NTF2_like"/>
    <property type="match status" value="1"/>
</dbReference>
<evidence type="ECO:0000259" key="1">
    <source>
        <dbReference type="Pfam" id="PF13577"/>
    </source>
</evidence>
<dbReference type="EMBL" id="FAOZ01000009">
    <property type="protein sequence ID" value="CUU56949.1"/>
    <property type="molecule type" value="Genomic_DNA"/>
</dbReference>
<feature type="domain" description="SnoaL-like" evidence="1">
    <location>
        <begin position="2"/>
        <end position="121"/>
    </location>
</feature>
<keyword evidence="3" id="KW-1185">Reference proteome</keyword>
<dbReference type="InterPro" id="IPR032710">
    <property type="entry name" value="NTF2-like_dom_sf"/>
</dbReference>
<protein>
    <recommendedName>
        <fullName evidence="1">SnoaL-like domain-containing protein</fullName>
    </recommendedName>
</protein>
<dbReference type="InterPro" id="IPR011944">
    <property type="entry name" value="Steroid_delta5-4_isomerase"/>
</dbReference>
<dbReference type="RefSeq" id="WP_054567666.1">
    <property type="nucleotide sequence ID" value="NZ_FAOZ01000009.1"/>
</dbReference>
<evidence type="ECO:0000313" key="2">
    <source>
        <dbReference type="EMBL" id="CUU56949.1"/>
    </source>
</evidence>
<dbReference type="Gene3D" id="3.10.450.50">
    <property type="match status" value="1"/>
</dbReference>
<evidence type="ECO:0000313" key="3">
    <source>
        <dbReference type="Proteomes" id="UP000198802"/>
    </source>
</evidence>
<dbReference type="AlphaFoldDB" id="A0A0S4QMS2"/>
<dbReference type="NCBIfam" id="TIGR02246">
    <property type="entry name" value="SgcJ/EcaC family oxidoreductase"/>
    <property type="match status" value="1"/>
</dbReference>
<dbReference type="SUPFAM" id="SSF54427">
    <property type="entry name" value="NTF2-like"/>
    <property type="match status" value="1"/>
</dbReference>
<dbReference type="InterPro" id="IPR037401">
    <property type="entry name" value="SnoaL-like"/>
</dbReference>
<accession>A0A0S4QMS2</accession>
<dbReference type="Pfam" id="PF13577">
    <property type="entry name" value="SnoaL_4"/>
    <property type="match status" value="1"/>
</dbReference>
<reference evidence="3" key="1">
    <citation type="submission" date="2015-11" db="EMBL/GenBank/DDBJ databases">
        <authorList>
            <person name="Varghese N."/>
        </authorList>
    </citation>
    <scope>NUCLEOTIDE SEQUENCE [LARGE SCALE GENOMIC DNA]</scope>
    <source>
        <strain evidence="3">DSM 45899</strain>
    </source>
</reference>
<organism evidence="2 3">
    <name type="scientific">Parafrankia irregularis</name>
    <dbReference type="NCBI Taxonomy" id="795642"/>
    <lineage>
        <taxon>Bacteria</taxon>
        <taxon>Bacillati</taxon>
        <taxon>Actinomycetota</taxon>
        <taxon>Actinomycetes</taxon>
        <taxon>Frankiales</taxon>
        <taxon>Frankiaceae</taxon>
        <taxon>Parafrankia</taxon>
    </lineage>
</organism>
<proteinExistence type="predicted"/>